<keyword evidence="2" id="KW-1185">Reference proteome</keyword>
<sequence>MDNKPGKYSIKGNGGFGHLLILDRDGKSKIYEVISGQFASTESEIQLEEGQTVKITGISMVNFQSS</sequence>
<dbReference type="RefSeq" id="WP_094886903.1">
    <property type="nucleotide sequence ID" value="NZ_NPMS01000009.1"/>
</dbReference>
<dbReference type="EMBL" id="NPMS01000009">
    <property type="protein sequence ID" value="OZU87601.1"/>
    <property type="molecule type" value="Genomic_DNA"/>
</dbReference>
<dbReference type="Proteomes" id="UP000216498">
    <property type="component" value="Unassembled WGS sequence"/>
</dbReference>
<proteinExistence type="predicted"/>
<accession>A0A265N718</accession>
<dbReference type="AlphaFoldDB" id="A0A265N718"/>
<comment type="caution">
    <text evidence="1">The sequence shown here is derived from an EMBL/GenBank/DDBJ whole genome shotgun (WGS) entry which is preliminary data.</text>
</comment>
<gene>
    <name evidence="1" type="ORF">CIL03_16050</name>
</gene>
<protein>
    <submittedName>
        <fullName evidence="1">Uncharacterized protein</fullName>
    </submittedName>
</protein>
<evidence type="ECO:0000313" key="1">
    <source>
        <dbReference type="EMBL" id="OZU87601.1"/>
    </source>
</evidence>
<reference evidence="1 2" key="1">
    <citation type="submission" date="2017-08" db="EMBL/GenBank/DDBJ databases">
        <title>Virgibacillus indicus sp. nov. and Virgibacillus profoundi sp. nov, two moderately halophilic bacteria isolated from marine sediment by using the Microfluidic Streak Plate.</title>
        <authorList>
            <person name="Xu B."/>
            <person name="Hu B."/>
            <person name="Wang J."/>
            <person name="Zhu Y."/>
            <person name="Huang L."/>
            <person name="Du W."/>
            <person name="Huang Y."/>
        </authorList>
    </citation>
    <scope>NUCLEOTIDE SEQUENCE [LARGE SCALE GENOMIC DNA]</scope>
    <source>
        <strain evidence="1 2">IO3-P2-C2</strain>
    </source>
</reference>
<evidence type="ECO:0000313" key="2">
    <source>
        <dbReference type="Proteomes" id="UP000216498"/>
    </source>
</evidence>
<organism evidence="1 2">
    <name type="scientific">Virgibacillus indicus</name>
    <dbReference type="NCBI Taxonomy" id="2024554"/>
    <lineage>
        <taxon>Bacteria</taxon>
        <taxon>Bacillati</taxon>
        <taxon>Bacillota</taxon>
        <taxon>Bacilli</taxon>
        <taxon>Bacillales</taxon>
        <taxon>Bacillaceae</taxon>
        <taxon>Virgibacillus</taxon>
    </lineage>
</organism>
<dbReference type="OrthoDB" id="1650483at2"/>
<name>A0A265N718_9BACI</name>